<evidence type="ECO:0000313" key="2">
    <source>
        <dbReference type="Proteomes" id="UP000093737"/>
    </source>
</evidence>
<dbReference type="Pfam" id="PF13460">
    <property type="entry name" value="NAD_binding_10"/>
    <property type="match status" value="1"/>
</dbReference>
<dbReference type="PANTHER" id="PTHR43355:SF2">
    <property type="entry name" value="FLAVIN REDUCTASE (NADPH)"/>
    <property type="match status" value="1"/>
</dbReference>
<reference evidence="1 2" key="1">
    <citation type="submission" date="2016-05" db="EMBL/GenBank/DDBJ databases">
        <authorList>
            <person name="Ramsay J.P."/>
        </authorList>
    </citation>
    <scope>NUCLEOTIDE SEQUENCE [LARGE SCALE GENOMIC DNA]</scope>
    <source>
        <strain evidence="1 2">NZP2042</strain>
    </source>
</reference>
<evidence type="ECO:0000313" key="1">
    <source>
        <dbReference type="EMBL" id="OBQ62214.1"/>
    </source>
</evidence>
<accession>A0A6M7U1N8</accession>
<dbReference type="EMBL" id="LYTK01000020">
    <property type="protein sequence ID" value="OBQ62214.1"/>
    <property type="molecule type" value="Genomic_DNA"/>
</dbReference>
<comment type="caution">
    <text evidence="1">The sequence shown here is derived from an EMBL/GenBank/DDBJ whole genome shotgun (WGS) entry which is preliminary data.</text>
</comment>
<gene>
    <name evidence="1" type="ORF">A8145_21390</name>
</gene>
<dbReference type="PANTHER" id="PTHR43355">
    <property type="entry name" value="FLAVIN REDUCTASE (NADPH)"/>
    <property type="match status" value="1"/>
</dbReference>
<dbReference type="InterPro" id="IPR051606">
    <property type="entry name" value="Polyketide_Oxido-like"/>
</dbReference>
<dbReference type="InterPro" id="IPR036291">
    <property type="entry name" value="NAD(P)-bd_dom_sf"/>
</dbReference>
<dbReference type="Gene3D" id="3.40.50.720">
    <property type="entry name" value="NAD(P)-binding Rossmann-like Domain"/>
    <property type="match status" value="1"/>
</dbReference>
<dbReference type="InterPro" id="IPR016040">
    <property type="entry name" value="NAD(P)-bd_dom"/>
</dbReference>
<sequence>MQLLVIGASGRTGRHFIEAALAHKHRVTALIRKSSDLAPRTGLDNVYGDPRDPQALAVLLAQKDGVVSCLGQTSSKDDHLLRDSSAALIGAAKGREALRYIVVSQGLQFPTRNPMLVFLRWILAKYVADTADMETLLQQSALDWTIVRPPRLLEGGPPSGFRTNLGAMPPGRRSMQRADLAALLLELVETGAHRRQIVAVTAR</sequence>
<proteinExistence type="predicted"/>
<protein>
    <submittedName>
        <fullName evidence="1">Uncharacterized protein</fullName>
    </submittedName>
</protein>
<dbReference type="GO" id="GO:0042602">
    <property type="term" value="F:riboflavin reductase (NADPH) activity"/>
    <property type="evidence" value="ECO:0007669"/>
    <property type="project" value="TreeGrafter"/>
</dbReference>
<dbReference type="SUPFAM" id="SSF51735">
    <property type="entry name" value="NAD(P)-binding Rossmann-fold domains"/>
    <property type="match status" value="1"/>
</dbReference>
<name>A0A6M7U1N8_RHILI</name>
<dbReference type="GO" id="GO:0004074">
    <property type="term" value="F:biliverdin reductase [NAD(P)H] activity"/>
    <property type="evidence" value="ECO:0007669"/>
    <property type="project" value="TreeGrafter"/>
</dbReference>
<dbReference type="RefSeq" id="WP_065005588.1">
    <property type="nucleotide sequence ID" value="NZ_CP033334.1"/>
</dbReference>
<dbReference type="Proteomes" id="UP000093737">
    <property type="component" value="Unassembled WGS sequence"/>
</dbReference>
<organism evidence="1 2">
    <name type="scientific">Rhizobium loti</name>
    <name type="common">Mesorhizobium loti</name>
    <dbReference type="NCBI Taxonomy" id="381"/>
    <lineage>
        <taxon>Bacteria</taxon>
        <taxon>Pseudomonadati</taxon>
        <taxon>Pseudomonadota</taxon>
        <taxon>Alphaproteobacteria</taxon>
        <taxon>Hyphomicrobiales</taxon>
        <taxon>Phyllobacteriaceae</taxon>
        <taxon>Mesorhizobium</taxon>
    </lineage>
</organism>
<dbReference type="AlphaFoldDB" id="A0A6M7U1N8"/>